<feature type="region of interest" description="Disordered" evidence="1">
    <location>
        <begin position="80"/>
        <end position="342"/>
    </location>
</feature>
<feature type="compositionally biased region" description="Basic residues" evidence="1">
    <location>
        <begin position="1"/>
        <end position="12"/>
    </location>
</feature>
<feature type="compositionally biased region" description="Polar residues" evidence="1">
    <location>
        <begin position="168"/>
        <end position="181"/>
    </location>
</feature>
<feature type="compositionally biased region" description="Basic and acidic residues" evidence="1">
    <location>
        <begin position="383"/>
        <end position="392"/>
    </location>
</feature>
<dbReference type="HOGENOM" id="CLU_031979_0_0_1"/>
<feature type="compositionally biased region" description="Acidic residues" evidence="1">
    <location>
        <begin position="536"/>
        <end position="550"/>
    </location>
</feature>
<feature type="compositionally biased region" description="Low complexity" evidence="1">
    <location>
        <begin position="478"/>
        <end position="507"/>
    </location>
</feature>
<gene>
    <name evidence="2" type="ORF">A1O9_00984</name>
</gene>
<name>A0A072PSC5_9EURO</name>
<evidence type="ECO:0000313" key="3">
    <source>
        <dbReference type="Proteomes" id="UP000027920"/>
    </source>
</evidence>
<feature type="compositionally biased region" description="Basic and acidic residues" evidence="1">
    <location>
        <begin position="53"/>
        <end position="63"/>
    </location>
</feature>
<evidence type="ECO:0000313" key="2">
    <source>
        <dbReference type="EMBL" id="KEF63009.1"/>
    </source>
</evidence>
<dbReference type="EMBL" id="AMGV01000001">
    <property type="protein sequence ID" value="KEF63009.1"/>
    <property type="molecule type" value="Genomic_DNA"/>
</dbReference>
<feature type="region of interest" description="Disordered" evidence="1">
    <location>
        <begin position="1"/>
        <end position="24"/>
    </location>
</feature>
<feature type="compositionally biased region" description="Basic and acidic residues" evidence="1">
    <location>
        <begin position="98"/>
        <end position="119"/>
    </location>
</feature>
<accession>A0A072PSC5</accession>
<feature type="compositionally biased region" description="Low complexity" evidence="1">
    <location>
        <begin position="310"/>
        <end position="327"/>
    </location>
</feature>
<reference evidence="2 3" key="1">
    <citation type="submission" date="2013-03" db="EMBL/GenBank/DDBJ databases">
        <title>The Genome Sequence of Exophiala aquamarina CBS 119918.</title>
        <authorList>
            <consortium name="The Broad Institute Genomics Platform"/>
            <person name="Cuomo C."/>
            <person name="de Hoog S."/>
            <person name="Gorbushina A."/>
            <person name="Walker B."/>
            <person name="Young S.K."/>
            <person name="Zeng Q."/>
            <person name="Gargeya S."/>
            <person name="Fitzgerald M."/>
            <person name="Haas B."/>
            <person name="Abouelleil A."/>
            <person name="Allen A.W."/>
            <person name="Alvarado L."/>
            <person name="Arachchi H.M."/>
            <person name="Berlin A.M."/>
            <person name="Chapman S.B."/>
            <person name="Gainer-Dewar J."/>
            <person name="Goldberg J."/>
            <person name="Griggs A."/>
            <person name="Gujja S."/>
            <person name="Hansen M."/>
            <person name="Howarth C."/>
            <person name="Imamovic A."/>
            <person name="Ireland A."/>
            <person name="Larimer J."/>
            <person name="McCowan C."/>
            <person name="Murphy C."/>
            <person name="Pearson M."/>
            <person name="Poon T.W."/>
            <person name="Priest M."/>
            <person name="Roberts A."/>
            <person name="Saif S."/>
            <person name="Shea T."/>
            <person name="Sisk P."/>
            <person name="Sykes S."/>
            <person name="Wortman J."/>
            <person name="Nusbaum C."/>
            <person name="Birren B."/>
        </authorList>
    </citation>
    <scope>NUCLEOTIDE SEQUENCE [LARGE SCALE GENOMIC DNA]</scope>
    <source>
        <strain evidence="2 3">CBS 119918</strain>
    </source>
</reference>
<dbReference type="STRING" id="1182545.A0A072PSC5"/>
<feature type="region of interest" description="Disordered" evidence="1">
    <location>
        <begin position="36"/>
        <end position="63"/>
    </location>
</feature>
<feature type="region of interest" description="Disordered" evidence="1">
    <location>
        <begin position="375"/>
        <end position="427"/>
    </location>
</feature>
<dbReference type="OrthoDB" id="5423493at2759"/>
<feature type="compositionally biased region" description="Basic and acidic residues" evidence="1">
    <location>
        <begin position="293"/>
        <end position="304"/>
    </location>
</feature>
<dbReference type="GeneID" id="25275933"/>
<proteinExistence type="predicted"/>
<dbReference type="VEuPathDB" id="FungiDB:A1O9_00984"/>
<feature type="region of interest" description="Disordered" evidence="1">
    <location>
        <begin position="458"/>
        <end position="514"/>
    </location>
</feature>
<protein>
    <submittedName>
        <fullName evidence="2">Uncharacterized protein</fullName>
    </submittedName>
</protein>
<feature type="compositionally biased region" description="Polar residues" evidence="1">
    <location>
        <begin position="219"/>
        <end position="242"/>
    </location>
</feature>
<feature type="compositionally biased region" description="Low complexity" evidence="1">
    <location>
        <begin position="14"/>
        <end position="24"/>
    </location>
</feature>
<dbReference type="AlphaFoldDB" id="A0A072PSC5"/>
<organism evidence="2 3">
    <name type="scientific">Exophiala aquamarina CBS 119918</name>
    <dbReference type="NCBI Taxonomy" id="1182545"/>
    <lineage>
        <taxon>Eukaryota</taxon>
        <taxon>Fungi</taxon>
        <taxon>Dikarya</taxon>
        <taxon>Ascomycota</taxon>
        <taxon>Pezizomycotina</taxon>
        <taxon>Eurotiomycetes</taxon>
        <taxon>Chaetothyriomycetidae</taxon>
        <taxon>Chaetothyriales</taxon>
        <taxon>Herpotrichiellaceae</taxon>
        <taxon>Exophiala</taxon>
    </lineage>
</organism>
<sequence length="602" mass="65419">MPRGPLRRRQLNHNRPVPRVANRAVVNNAARAELERKLASKPVGQRPTDSDDSDRLVVKGDGRRGRNVVKQEIYATGAVAEGDQPGAYPTRAQRRRSLNRDTKEVLAQRHGETREDVASADHVSMPAKHRTSLLVNGTMNTSTSEGQPKGQTAAAVASAIKAPGSILRPTQPTPSRETSILGTLKPRRRQPSILQNIDHDSSSFDLDDEEQFLPDAESTPFNLSKSRSLHSTPATTSTQSSIPRKRKLGQSDPMHALEDQGQQQTRSPLATMHRRSTTPESTLPAIPVSTLRESGRKQRERITDENDVMAPPQSSSSPAPSTTESKPIIPPKKARKKAQVKPVRLMTTEELQAVMMPAKRRRTARERTLIKATEFDIPADSDSPTHELDHDSSFLPTKKGRKSTKRTETASNSRVKPGNGELGQATVAGKQKGAISLNAKLKPSTRNLITTTITTSAPILSPSTSRRNRETKSPSQLSSTVASTTRSTRASMKTTTTESVSTSAAPSGKRYGGSSNLHIAAHLADKENAPSGLDPSQEETFEDGYDEDGGVDGAIQRYVDSPAKQAVTGRNKWADIDAWDMDFEEVEVMTPSGSGGSSPMKR</sequence>
<dbReference type="Proteomes" id="UP000027920">
    <property type="component" value="Unassembled WGS sequence"/>
</dbReference>
<feature type="compositionally biased region" description="Polar residues" evidence="1">
    <location>
        <begin position="133"/>
        <end position="150"/>
    </location>
</feature>
<keyword evidence="3" id="KW-1185">Reference proteome</keyword>
<feature type="region of interest" description="Disordered" evidence="1">
    <location>
        <begin position="527"/>
        <end position="552"/>
    </location>
</feature>
<dbReference type="RefSeq" id="XP_013265599.1">
    <property type="nucleotide sequence ID" value="XM_013410145.1"/>
</dbReference>
<evidence type="ECO:0000256" key="1">
    <source>
        <dbReference type="SAM" id="MobiDB-lite"/>
    </source>
</evidence>
<comment type="caution">
    <text evidence="2">The sequence shown here is derived from an EMBL/GenBank/DDBJ whole genome shotgun (WGS) entry which is preliminary data.</text>
</comment>